<sequence length="185" mass="20712">MTYIKEAHGGVFRRVALSGLLDSANRPHRKEPDTQTTRIIRHIHQSDVDEQQDLGAGSCYVMDERGSRKLLFKKRSTSSTCASTGFVVNMAEQTPRYSYDGRDSPIEGGLIRQASLHPSLSKNVIKTPGSQVGQTIQKAKKRMEDQFTKFGFGKGKKKDGSMEETQGSCEYDNYYDIEINVLLLS</sequence>
<name>A0A7R9J775_TIMCA</name>
<dbReference type="PANTHER" id="PTHR31781">
    <property type="entry name" value="UNC80"/>
    <property type="match status" value="1"/>
</dbReference>
<dbReference type="GO" id="GO:0034703">
    <property type="term" value="C:cation channel complex"/>
    <property type="evidence" value="ECO:0007669"/>
    <property type="project" value="TreeGrafter"/>
</dbReference>
<dbReference type="GO" id="GO:0055080">
    <property type="term" value="P:monoatomic cation homeostasis"/>
    <property type="evidence" value="ECO:0007669"/>
    <property type="project" value="TreeGrafter"/>
</dbReference>
<reference evidence="1" key="1">
    <citation type="submission" date="2020-11" db="EMBL/GenBank/DDBJ databases">
        <authorList>
            <person name="Tran Van P."/>
        </authorList>
    </citation>
    <scope>NUCLEOTIDE SEQUENCE</scope>
</reference>
<dbReference type="PANTHER" id="PTHR31781:SF1">
    <property type="entry name" value="PROTEIN UNC-80 HOMOLOG"/>
    <property type="match status" value="1"/>
</dbReference>
<accession>A0A7R9J775</accession>
<gene>
    <name evidence="1" type="ORF">TCMB3V08_LOCUS6279</name>
</gene>
<evidence type="ECO:0000313" key="1">
    <source>
        <dbReference type="EMBL" id="CAD7573647.1"/>
    </source>
</evidence>
<dbReference type="AlphaFoldDB" id="A0A7R9J775"/>
<protein>
    <submittedName>
        <fullName evidence="1">(California timema) hypothetical protein</fullName>
    </submittedName>
</protein>
<organism evidence="1">
    <name type="scientific">Timema californicum</name>
    <name type="common">California timema</name>
    <name type="synonym">Walking stick</name>
    <dbReference type="NCBI Taxonomy" id="61474"/>
    <lineage>
        <taxon>Eukaryota</taxon>
        <taxon>Metazoa</taxon>
        <taxon>Ecdysozoa</taxon>
        <taxon>Arthropoda</taxon>
        <taxon>Hexapoda</taxon>
        <taxon>Insecta</taxon>
        <taxon>Pterygota</taxon>
        <taxon>Neoptera</taxon>
        <taxon>Polyneoptera</taxon>
        <taxon>Phasmatodea</taxon>
        <taxon>Timematodea</taxon>
        <taxon>Timematoidea</taxon>
        <taxon>Timematidae</taxon>
        <taxon>Timema</taxon>
    </lineage>
</organism>
<dbReference type="EMBL" id="OE181753">
    <property type="protein sequence ID" value="CAD7573647.1"/>
    <property type="molecule type" value="Genomic_DNA"/>
</dbReference>
<proteinExistence type="predicted"/>
<dbReference type="GO" id="GO:0005261">
    <property type="term" value="F:monoatomic cation channel activity"/>
    <property type="evidence" value="ECO:0007669"/>
    <property type="project" value="TreeGrafter"/>
</dbReference>
<dbReference type="GO" id="GO:0030424">
    <property type="term" value="C:axon"/>
    <property type="evidence" value="ECO:0007669"/>
    <property type="project" value="TreeGrafter"/>
</dbReference>